<dbReference type="AlphaFoldDB" id="A0A4V2M7G0"/>
<dbReference type="Proteomes" id="UP000293342">
    <property type="component" value="Unassembled WGS sequence"/>
</dbReference>
<protein>
    <submittedName>
        <fullName evidence="2">ATP-binding protein</fullName>
    </submittedName>
</protein>
<evidence type="ECO:0000313" key="2">
    <source>
        <dbReference type="EMBL" id="TCC47482.1"/>
    </source>
</evidence>
<name>A0A4V2M7G0_9ACTN</name>
<accession>A0A4V2M7G0</accession>
<proteinExistence type="predicted"/>
<feature type="domain" description="Orc1-like AAA ATPase" evidence="1">
    <location>
        <begin position="91"/>
        <end position="161"/>
    </location>
</feature>
<keyword evidence="2" id="KW-0547">Nucleotide-binding</keyword>
<dbReference type="InterPro" id="IPR041664">
    <property type="entry name" value="AAA_16"/>
</dbReference>
<organism evidence="2 3">
    <name type="scientific">Kribbella capetownensis</name>
    <dbReference type="NCBI Taxonomy" id="1572659"/>
    <lineage>
        <taxon>Bacteria</taxon>
        <taxon>Bacillati</taxon>
        <taxon>Actinomycetota</taxon>
        <taxon>Actinomycetes</taxon>
        <taxon>Propionibacteriales</taxon>
        <taxon>Kribbellaceae</taxon>
        <taxon>Kribbella</taxon>
    </lineage>
</organism>
<evidence type="ECO:0000259" key="1">
    <source>
        <dbReference type="Pfam" id="PF13191"/>
    </source>
</evidence>
<evidence type="ECO:0000313" key="3">
    <source>
        <dbReference type="Proteomes" id="UP000293342"/>
    </source>
</evidence>
<dbReference type="GO" id="GO:0005524">
    <property type="term" value="F:ATP binding"/>
    <property type="evidence" value="ECO:0007669"/>
    <property type="project" value="UniProtKB-KW"/>
</dbReference>
<reference evidence="2 3" key="1">
    <citation type="submission" date="2019-02" db="EMBL/GenBank/DDBJ databases">
        <title>Kribbella capetownensis sp. nov. and Kribbella speibonae sp. nov., isolated from soil.</title>
        <authorList>
            <person name="Curtis S.M."/>
            <person name="Norton I."/>
            <person name="Everest G.J."/>
            <person name="Meyers P.R."/>
        </authorList>
    </citation>
    <scope>NUCLEOTIDE SEQUENCE [LARGE SCALE GENOMIC DNA]</scope>
    <source>
        <strain evidence="2 3">YM53</strain>
    </source>
</reference>
<dbReference type="Gene3D" id="3.40.50.300">
    <property type="entry name" value="P-loop containing nucleotide triphosphate hydrolases"/>
    <property type="match status" value="1"/>
</dbReference>
<dbReference type="SUPFAM" id="SSF52540">
    <property type="entry name" value="P-loop containing nucleoside triphosphate hydrolases"/>
    <property type="match status" value="1"/>
</dbReference>
<sequence>MISGTPTVASNCGTRGSFFERSLTSLGAPSATEISPEAGIVFPWSRVPSTLVSTQRLVNDVGGVASAVEWWCRVGGDTEPVGASWLGPGVRLAGRGAEQQQLADGLEAAASGRPCAVVVHGEAGIGKTRLVREACARLSQETQVLWGTCVHFGETSVPFAPLP</sequence>
<dbReference type="InterPro" id="IPR027417">
    <property type="entry name" value="P-loop_NTPase"/>
</dbReference>
<dbReference type="EMBL" id="SJKD01000005">
    <property type="protein sequence ID" value="TCC47482.1"/>
    <property type="molecule type" value="Genomic_DNA"/>
</dbReference>
<dbReference type="OrthoDB" id="5476461at2"/>
<dbReference type="Pfam" id="PF13191">
    <property type="entry name" value="AAA_16"/>
    <property type="match status" value="1"/>
</dbReference>
<gene>
    <name evidence="2" type="ORF">E0H75_22130</name>
</gene>
<keyword evidence="2" id="KW-0067">ATP-binding</keyword>
<comment type="caution">
    <text evidence="2">The sequence shown here is derived from an EMBL/GenBank/DDBJ whole genome shotgun (WGS) entry which is preliminary data.</text>
</comment>
<keyword evidence="3" id="KW-1185">Reference proteome</keyword>